<evidence type="ECO:0000313" key="2">
    <source>
        <dbReference type="Proteomes" id="UP000199634"/>
    </source>
</evidence>
<reference evidence="1 2" key="1">
    <citation type="submission" date="2016-10" db="EMBL/GenBank/DDBJ databases">
        <authorList>
            <person name="de Groot N.N."/>
        </authorList>
    </citation>
    <scope>NUCLEOTIDE SEQUENCE [LARGE SCALE GENOMIC DNA]</scope>
    <source>
        <strain evidence="1 2">CGMCC 1.10825</strain>
    </source>
</reference>
<evidence type="ECO:0000313" key="1">
    <source>
        <dbReference type="EMBL" id="SEI02506.1"/>
    </source>
</evidence>
<proteinExistence type="predicted"/>
<protein>
    <submittedName>
        <fullName evidence="1">Uncharacterized protein</fullName>
    </submittedName>
</protein>
<accession>A0A1H6MXE7</accession>
<gene>
    <name evidence="1" type="ORF">SAMN02927937_02814</name>
</gene>
<dbReference type="STRING" id="1159016.SAMN02927937_02814"/>
<name>A0A1H6MXE7_9FLAO</name>
<dbReference type="AlphaFoldDB" id="A0A1H6MXE7"/>
<dbReference type="Proteomes" id="UP000199634">
    <property type="component" value="Unassembled WGS sequence"/>
</dbReference>
<dbReference type="EMBL" id="FNXE01000066">
    <property type="protein sequence ID" value="SEI02506.1"/>
    <property type="molecule type" value="Genomic_DNA"/>
</dbReference>
<sequence>MLFKNLFLNNLYRIILNYKDNTNLLNFKVNDLINYVERWV</sequence>
<organism evidence="1 2">
    <name type="scientific">Paenimyroides marinum</name>
    <dbReference type="NCBI Taxonomy" id="1159016"/>
    <lineage>
        <taxon>Bacteria</taxon>
        <taxon>Pseudomonadati</taxon>
        <taxon>Bacteroidota</taxon>
        <taxon>Flavobacteriia</taxon>
        <taxon>Flavobacteriales</taxon>
        <taxon>Flavobacteriaceae</taxon>
        <taxon>Paenimyroides</taxon>
    </lineage>
</organism>
<keyword evidence="2" id="KW-1185">Reference proteome</keyword>